<feature type="transmembrane region" description="Helical" evidence="6">
    <location>
        <begin position="95"/>
        <end position="116"/>
    </location>
</feature>
<feature type="transmembrane region" description="Helical" evidence="6">
    <location>
        <begin position="222"/>
        <end position="250"/>
    </location>
</feature>
<proteinExistence type="inferred from homology"/>
<dbReference type="EMBL" id="JASNQZ010000008">
    <property type="protein sequence ID" value="KAL0953125.1"/>
    <property type="molecule type" value="Genomic_DNA"/>
</dbReference>
<feature type="transmembrane region" description="Helical" evidence="6">
    <location>
        <begin position="64"/>
        <end position="83"/>
    </location>
</feature>
<dbReference type="InterPro" id="IPR005226">
    <property type="entry name" value="UPF0014_fam"/>
</dbReference>
<dbReference type="PANTHER" id="PTHR30028">
    <property type="entry name" value="UPF0014 INNER MEMBRANE PROTEIN YBBM-RELATED"/>
    <property type="match status" value="1"/>
</dbReference>
<feature type="transmembrane region" description="Helical" evidence="6">
    <location>
        <begin position="128"/>
        <end position="151"/>
    </location>
</feature>
<protein>
    <submittedName>
        <fullName evidence="7">Uncharacterized protein</fullName>
    </submittedName>
</protein>
<evidence type="ECO:0000256" key="3">
    <source>
        <dbReference type="ARBA" id="ARBA00022692"/>
    </source>
</evidence>
<keyword evidence="5 6" id="KW-0472">Membrane</keyword>
<dbReference type="Pfam" id="PF03649">
    <property type="entry name" value="UPF0014"/>
    <property type="match status" value="1"/>
</dbReference>
<evidence type="ECO:0000256" key="4">
    <source>
        <dbReference type="ARBA" id="ARBA00022989"/>
    </source>
</evidence>
<dbReference type="PANTHER" id="PTHR30028:SF0">
    <property type="entry name" value="PROTEIN ALUMINUM SENSITIVE 3"/>
    <property type="match status" value="1"/>
</dbReference>
<accession>A0ABR3JDD9</accession>
<dbReference type="Proteomes" id="UP001556367">
    <property type="component" value="Unassembled WGS sequence"/>
</dbReference>
<evidence type="ECO:0000256" key="5">
    <source>
        <dbReference type="ARBA" id="ARBA00023136"/>
    </source>
</evidence>
<reference evidence="8" key="1">
    <citation type="submission" date="2024-06" db="EMBL/GenBank/DDBJ databases">
        <title>Multi-omics analyses provide insights into the biosynthesis of the anticancer antibiotic pleurotin in Hohenbuehelia grisea.</title>
        <authorList>
            <person name="Weaver J.A."/>
            <person name="Alberti F."/>
        </authorList>
    </citation>
    <scope>NUCLEOTIDE SEQUENCE [LARGE SCALE GENOMIC DNA]</scope>
    <source>
        <strain evidence="8">T-177</strain>
    </source>
</reference>
<comment type="subcellular location">
    <subcellularLocation>
        <location evidence="1">Membrane</location>
        <topology evidence="1">Multi-pass membrane protein</topology>
    </subcellularLocation>
</comment>
<keyword evidence="4 6" id="KW-1133">Transmembrane helix</keyword>
<evidence type="ECO:0000313" key="8">
    <source>
        <dbReference type="Proteomes" id="UP001556367"/>
    </source>
</evidence>
<organism evidence="7 8">
    <name type="scientific">Hohenbuehelia grisea</name>
    <dbReference type="NCBI Taxonomy" id="104357"/>
    <lineage>
        <taxon>Eukaryota</taxon>
        <taxon>Fungi</taxon>
        <taxon>Dikarya</taxon>
        <taxon>Basidiomycota</taxon>
        <taxon>Agaricomycotina</taxon>
        <taxon>Agaricomycetes</taxon>
        <taxon>Agaricomycetidae</taxon>
        <taxon>Agaricales</taxon>
        <taxon>Pleurotineae</taxon>
        <taxon>Pleurotaceae</taxon>
        <taxon>Hohenbuehelia</taxon>
    </lineage>
</organism>
<evidence type="ECO:0000313" key="7">
    <source>
        <dbReference type="EMBL" id="KAL0953125.1"/>
    </source>
</evidence>
<comment type="caution">
    <text evidence="7">The sequence shown here is derived from an EMBL/GenBank/DDBJ whole genome shotgun (WGS) entry which is preliminary data.</text>
</comment>
<evidence type="ECO:0000256" key="1">
    <source>
        <dbReference type="ARBA" id="ARBA00004141"/>
    </source>
</evidence>
<feature type="transmembrane region" description="Helical" evidence="6">
    <location>
        <begin position="194"/>
        <end position="216"/>
    </location>
</feature>
<evidence type="ECO:0000256" key="2">
    <source>
        <dbReference type="ARBA" id="ARBA00005268"/>
    </source>
</evidence>
<keyword evidence="3 6" id="KW-0812">Transmembrane</keyword>
<keyword evidence="8" id="KW-1185">Reference proteome</keyword>
<gene>
    <name evidence="7" type="ORF">HGRIS_004394</name>
</gene>
<comment type="similarity">
    <text evidence="2">Belongs to the UPF0014 family.</text>
</comment>
<evidence type="ECO:0000256" key="6">
    <source>
        <dbReference type="SAM" id="Phobius"/>
    </source>
</evidence>
<feature type="transmembrane region" description="Helical" evidence="6">
    <location>
        <begin position="12"/>
        <end position="32"/>
    </location>
</feature>
<name>A0ABR3JDD9_9AGAR</name>
<sequence length="313" mass="33962">MEEQHLTWANVSLAFSFIVFDALISVSFGLGVSSALLTAAIRCVVQLSLVALLLQKVFDSGNLWAVIGISCLLNILGTFETVVIKANRRHRYMFATTLTAMLVANVPVSIIGTRYAMAVDPFWEPAQFIPIIGMLCGNAVSGIVVSVDYLLKELGDTQDKVEMYLGFGATRMEACRPLARDALKLALTPAVNRMSVLGIIAIPGMMTGAILGGASVERAARLQMIIIFMITAATALAALVSTVFALGIVVDGEHRVRTDRIDTREHVVWRARDKAAGWVVEQVSEAARWMAHAICCARHSKDGDIEERTALLE</sequence>